<keyword evidence="3" id="KW-0143">Chaperone</keyword>
<protein>
    <recommendedName>
        <fullName evidence="2">FAD assembly factor SdhE</fullName>
    </recommendedName>
</protein>
<dbReference type="SUPFAM" id="SSF109910">
    <property type="entry name" value="YgfY-like"/>
    <property type="match status" value="1"/>
</dbReference>
<evidence type="ECO:0000313" key="4">
    <source>
        <dbReference type="EMBL" id="SFN46518.1"/>
    </source>
</evidence>
<dbReference type="GO" id="GO:0006099">
    <property type="term" value="P:tricarboxylic acid cycle"/>
    <property type="evidence" value="ECO:0007669"/>
    <property type="project" value="TreeGrafter"/>
</dbReference>
<evidence type="ECO:0000256" key="1">
    <source>
        <dbReference type="ARBA" id="ARBA00008571"/>
    </source>
</evidence>
<evidence type="ECO:0000256" key="3">
    <source>
        <dbReference type="ARBA" id="ARBA00023186"/>
    </source>
</evidence>
<comment type="similarity">
    <text evidence="1">Belongs to the SdhE FAD assembly factor family.</text>
</comment>
<evidence type="ECO:0000313" key="5">
    <source>
        <dbReference type="Proteomes" id="UP000198599"/>
    </source>
</evidence>
<dbReference type="PANTHER" id="PTHR12469:SF2">
    <property type="entry name" value="SUCCINATE DEHYDROGENASE ASSEMBLY FACTOR 2, MITOCHONDRIAL"/>
    <property type="match status" value="1"/>
</dbReference>
<name>A0A1I4Z8J3_9RHOB</name>
<dbReference type="Pfam" id="PF03937">
    <property type="entry name" value="Sdh5"/>
    <property type="match status" value="1"/>
</dbReference>
<dbReference type="STRING" id="1005928.SAMN04487859_10310"/>
<dbReference type="Gene3D" id="1.10.150.250">
    <property type="entry name" value="Flavinator of succinate dehydrogenase"/>
    <property type="match status" value="1"/>
</dbReference>
<accession>A0A1I4Z8J3</accession>
<dbReference type="InterPro" id="IPR036714">
    <property type="entry name" value="SDH_sf"/>
</dbReference>
<organism evidence="4 5">
    <name type="scientific">Roseovarius lutimaris</name>
    <dbReference type="NCBI Taxonomy" id="1005928"/>
    <lineage>
        <taxon>Bacteria</taxon>
        <taxon>Pseudomonadati</taxon>
        <taxon>Pseudomonadota</taxon>
        <taxon>Alphaproteobacteria</taxon>
        <taxon>Rhodobacterales</taxon>
        <taxon>Roseobacteraceae</taxon>
        <taxon>Roseovarius</taxon>
    </lineage>
</organism>
<dbReference type="Proteomes" id="UP000198599">
    <property type="component" value="Unassembled WGS sequence"/>
</dbReference>
<dbReference type="InterPro" id="IPR005631">
    <property type="entry name" value="SDH"/>
</dbReference>
<sequence length="87" mass="9888">MSERPEHRLKRLRMRSMRRGIKEMDIILARYAEVRLAAMDAGQLDEFEALLDENDQDLYQWVTGQVPPPAPFTGLVGDIAEVACSAK</sequence>
<evidence type="ECO:0000256" key="2">
    <source>
        <dbReference type="ARBA" id="ARBA00019418"/>
    </source>
</evidence>
<gene>
    <name evidence="4" type="ORF">SAMN04487859_10310</name>
</gene>
<dbReference type="OrthoDB" id="9807264at2"/>
<keyword evidence="5" id="KW-1185">Reference proteome</keyword>
<dbReference type="RefSeq" id="WP_092834184.1">
    <property type="nucleotide sequence ID" value="NZ_FOVP01000003.1"/>
</dbReference>
<reference evidence="5" key="1">
    <citation type="submission" date="2016-10" db="EMBL/GenBank/DDBJ databases">
        <authorList>
            <person name="Varghese N."/>
            <person name="Submissions S."/>
        </authorList>
    </citation>
    <scope>NUCLEOTIDE SEQUENCE [LARGE SCALE GENOMIC DNA]</scope>
    <source>
        <strain evidence="5">DSM 28463</strain>
    </source>
</reference>
<proteinExistence type="inferred from homology"/>
<dbReference type="PANTHER" id="PTHR12469">
    <property type="entry name" value="PROTEIN EMI5 HOMOLOG, MITOCHONDRIAL"/>
    <property type="match status" value="1"/>
</dbReference>
<dbReference type="AlphaFoldDB" id="A0A1I4Z8J3"/>
<dbReference type="EMBL" id="FOVP01000003">
    <property type="protein sequence ID" value="SFN46518.1"/>
    <property type="molecule type" value="Genomic_DNA"/>
</dbReference>